<proteinExistence type="predicted"/>
<accession>A0ABQ2FPG1</accession>
<feature type="compositionally biased region" description="Basic and acidic residues" evidence="1">
    <location>
        <begin position="48"/>
        <end position="62"/>
    </location>
</feature>
<name>A0ABQ2FPG1_9DEIO</name>
<comment type="caution">
    <text evidence="2">The sequence shown here is derived from an EMBL/GenBank/DDBJ whole genome shotgun (WGS) entry which is preliminary data.</text>
</comment>
<sequence length="120" mass="13168">MEITRGASGVLRAWIQHVDERLLPRVAGLHMPAATPTSSRVKRPAKQAGREDAHPARQERLPHGRRRHSSKATELETKVDRPSVHLRCPVLPVNRSTGAVSTKMGFKSGLRVAVQGRSGD</sequence>
<reference evidence="3" key="1">
    <citation type="journal article" date="2019" name="Int. J. Syst. Evol. Microbiol.">
        <title>The Global Catalogue of Microorganisms (GCM) 10K type strain sequencing project: providing services to taxonomists for standard genome sequencing and annotation.</title>
        <authorList>
            <consortium name="The Broad Institute Genomics Platform"/>
            <consortium name="The Broad Institute Genome Sequencing Center for Infectious Disease"/>
            <person name="Wu L."/>
            <person name="Ma J."/>
        </authorList>
    </citation>
    <scope>NUCLEOTIDE SEQUENCE [LARGE SCALE GENOMIC DNA]</scope>
    <source>
        <strain evidence="3">JCM 19173</strain>
    </source>
</reference>
<feature type="region of interest" description="Disordered" evidence="1">
    <location>
        <begin position="29"/>
        <end position="81"/>
    </location>
</feature>
<dbReference type="EMBL" id="BMPE01000017">
    <property type="protein sequence ID" value="GGL13910.1"/>
    <property type="molecule type" value="Genomic_DNA"/>
</dbReference>
<evidence type="ECO:0000313" key="2">
    <source>
        <dbReference type="EMBL" id="GGL13910.1"/>
    </source>
</evidence>
<gene>
    <name evidence="2" type="ORF">GCM10010844_35990</name>
</gene>
<evidence type="ECO:0000313" key="3">
    <source>
        <dbReference type="Proteomes" id="UP000604341"/>
    </source>
</evidence>
<keyword evidence="3" id="KW-1185">Reference proteome</keyword>
<protein>
    <submittedName>
        <fullName evidence="2">Uncharacterized protein</fullName>
    </submittedName>
</protein>
<organism evidence="2 3">
    <name type="scientific">Deinococcus radiotolerans</name>
    <dbReference type="NCBI Taxonomy" id="1309407"/>
    <lineage>
        <taxon>Bacteria</taxon>
        <taxon>Thermotogati</taxon>
        <taxon>Deinococcota</taxon>
        <taxon>Deinococci</taxon>
        <taxon>Deinococcales</taxon>
        <taxon>Deinococcaceae</taxon>
        <taxon>Deinococcus</taxon>
    </lineage>
</organism>
<feature type="compositionally biased region" description="Basic and acidic residues" evidence="1">
    <location>
        <begin position="71"/>
        <end position="81"/>
    </location>
</feature>
<evidence type="ECO:0000256" key="1">
    <source>
        <dbReference type="SAM" id="MobiDB-lite"/>
    </source>
</evidence>
<dbReference type="Proteomes" id="UP000604341">
    <property type="component" value="Unassembled WGS sequence"/>
</dbReference>